<dbReference type="PANTHER" id="PTHR43685:SF2">
    <property type="entry name" value="GLYCOSYLTRANSFERASE 2-LIKE DOMAIN-CONTAINING PROTEIN"/>
    <property type="match status" value="1"/>
</dbReference>
<protein>
    <submittedName>
        <fullName evidence="3">Glycosyltransferase</fullName>
    </submittedName>
</protein>
<gene>
    <name evidence="3" type="ORF">IC617_15085</name>
</gene>
<dbReference type="PANTHER" id="PTHR43685">
    <property type="entry name" value="GLYCOSYLTRANSFERASE"/>
    <property type="match status" value="1"/>
</dbReference>
<comment type="caution">
    <text evidence="3">The sequence shown here is derived from an EMBL/GenBank/DDBJ whole genome shotgun (WGS) entry which is preliminary data.</text>
</comment>
<dbReference type="InterPro" id="IPR029044">
    <property type="entry name" value="Nucleotide-diphossugar_trans"/>
</dbReference>
<dbReference type="InterPro" id="IPR001173">
    <property type="entry name" value="Glyco_trans_2-like"/>
</dbReference>
<evidence type="ECO:0000259" key="2">
    <source>
        <dbReference type="Pfam" id="PF00535"/>
    </source>
</evidence>
<proteinExistence type="predicted"/>
<feature type="coiled-coil region" evidence="1">
    <location>
        <begin position="233"/>
        <end position="275"/>
    </location>
</feature>
<dbReference type="Proteomes" id="UP000638014">
    <property type="component" value="Unassembled WGS sequence"/>
</dbReference>
<keyword evidence="4" id="KW-1185">Reference proteome</keyword>
<accession>A0A8J6QTR3</accession>
<name>A0A8J6QTR3_9GAMM</name>
<dbReference type="AlphaFoldDB" id="A0A8J6QTR3"/>
<reference evidence="3" key="1">
    <citation type="submission" date="2020-09" db="EMBL/GenBank/DDBJ databases">
        <title>A novel bacterium of genus Neiella, isolated from South China Sea.</title>
        <authorList>
            <person name="Huang H."/>
            <person name="Mo K."/>
            <person name="Hu Y."/>
        </authorList>
    </citation>
    <scope>NUCLEOTIDE SEQUENCE</scope>
    <source>
        <strain evidence="3">HB171785</strain>
    </source>
</reference>
<dbReference type="EMBL" id="JACXAF010000022">
    <property type="protein sequence ID" value="MBD1390754.1"/>
    <property type="molecule type" value="Genomic_DNA"/>
</dbReference>
<keyword evidence="1" id="KW-0175">Coiled coil</keyword>
<dbReference type="SUPFAM" id="SSF53448">
    <property type="entry name" value="Nucleotide-diphospho-sugar transferases"/>
    <property type="match status" value="1"/>
</dbReference>
<dbReference type="Pfam" id="PF00535">
    <property type="entry name" value="Glycos_transf_2"/>
    <property type="match status" value="1"/>
</dbReference>
<organism evidence="3 4">
    <name type="scientific">Neiella litorisoli</name>
    <dbReference type="NCBI Taxonomy" id="2771431"/>
    <lineage>
        <taxon>Bacteria</taxon>
        <taxon>Pseudomonadati</taxon>
        <taxon>Pseudomonadota</taxon>
        <taxon>Gammaproteobacteria</taxon>
        <taxon>Alteromonadales</taxon>
        <taxon>Echinimonadaceae</taxon>
        <taxon>Neiella</taxon>
    </lineage>
</organism>
<evidence type="ECO:0000256" key="1">
    <source>
        <dbReference type="SAM" id="Coils"/>
    </source>
</evidence>
<dbReference type="RefSeq" id="WP_191145816.1">
    <property type="nucleotide sequence ID" value="NZ_JACXAF010000022.1"/>
</dbReference>
<evidence type="ECO:0000313" key="3">
    <source>
        <dbReference type="EMBL" id="MBD1390754.1"/>
    </source>
</evidence>
<sequence length="306" mass="34087">MNNNQPLVSVIMPNHNCLTYLKAAVASVQAQNMTAWELIIADDDSSDGSRQWIEAQAKQDPRIRLLPVCVHHPAAARNAAIQVANGKWLAMLDADDVWAYDKLSRQLRHHQQHPEQLLSFTDYRHVNEQGQDLGSCFDYWQLTELQSANGEFRSLDKPLSFLFACNCIGTSTVMVSTEAIWQVGGFDVSLPSAEDWDLWLKLATIGGVSFCASCDMTYLMRAGSESSKLGARIQALEIIYQRHQANLDDSDKRAKRRAQARIANAKADLALASHRLGEALQAKMQSLLLQPSKRQAKELAALLKPT</sequence>
<dbReference type="InterPro" id="IPR050834">
    <property type="entry name" value="Glycosyltransf_2"/>
</dbReference>
<evidence type="ECO:0000313" key="4">
    <source>
        <dbReference type="Proteomes" id="UP000638014"/>
    </source>
</evidence>
<dbReference type="Gene3D" id="3.90.550.10">
    <property type="entry name" value="Spore Coat Polysaccharide Biosynthesis Protein SpsA, Chain A"/>
    <property type="match status" value="1"/>
</dbReference>
<feature type="domain" description="Glycosyltransferase 2-like" evidence="2">
    <location>
        <begin position="9"/>
        <end position="121"/>
    </location>
</feature>